<keyword evidence="4" id="KW-1185">Reference proteome</keyword>
<dbReference type="RefSeq" id="WP_156337987.1">
    <property type="nucleotide sequence ID" value="NZ_CP012159.1"/>
</dbReference>
<dbReference type="EMBL" id="CP012159">
    <property type="protein sequence ID" value="AKT35980.1"/>
    <property type="molecule type" value="Genomic_DNA"/>
</dbReference>
<dbReference type="AlphaFoldDB" id="A0A0K1E522"/>
<accession>A0A0K1E522</accession>
<organism evidence="3 4">
    <name type="scientific">Chondromyces crocatus</name>
    <dbReference type="NCBI Taxonomy" id="52"/>
    <lineage>
        <taxon>Bacteria</taxon>
        <taxon>Pseudomonadati</taxon>
        <taxon>Myxococcota</taxon>
        <taxon>Polyangia</taxon>
        <taxon>Polyangiales</taxon>
        <taxon>Polyangiaceae</taxon>
        <taxon>Chondromyces</taxon>
    </lineage>
</organism>
<protein>
    <recommendedName>
        <fullName evidence="2">J domain-containing protein</fullName>
    </recommendedName>
</protein>
<proteinExistence type="predicted"/>
<feature type="domain" description="J" evidence="2">
    <location>
        <begin position="9"/>
        <end position="61"/>
    </location>
</feature>
<evidence type="ECO:0000256" key="1">
    <source>
        <dbReference type="SAM" id="MobiDB-lite"/>
    </source>
</evidence>
<gene>
    <name evidence="3" type="ORF">CMC5_000920</name>
</gene>
<dbReference type="Proteomes" id="UP000067626">
    <property type="component" value="Chromosome"/>
</dbReference>
<reference evidence="3 4" key="1">
    <citation type="submission" date="2015-07" db="EMBL/GenBank/DDBJ databases">
        <title>Genome analysis of myxobacterium Chondromyces crocatus Cm c5 reveals a high potential for natural compound synthesis and the genetic basis for the loss of fruiting body formation.</title>
        <authorList>
            <person name="Zaburannyi N."/>
            <person name="Bunk B."/>
            <person name="Maier J."/>
            <person name="Overmann J."/>
            <person name="Mueller R."/>
        </authorList>
    </citation>
    <scope>NUCLEOTIDE SEQUENCE [LARGE SCALE GENOMIC DNA]</scope>
    <source>
        <strain evidence="3 4">Cm c5</strain>
    </source>
</reference>
<sequence>MSLSSSLAAARETLGLEGIPDDASTLKRAYRRAVTAHPPDRDPDRFRVIREAYELLLHPEPKVRELLLHPEPLVPPPPPPDAPPPAPPGTTAMALLRVIAARLDADDLAQLLGDDDGMDAPASDVPALDAPALDAPALDAPVPKLEPRNVKEKSQ</sequence>
<evidence type="ECO:0000313" key="4">
    <source>
        <dbReference type="Proteomes" id="UP000067626"/>
    </source>
</evidence>
<dbReference type="STRING" id="52.CMC5_000920"/>
<feature type="compositionally biased region" description="Pro residues" evidence="1">
    <location>
        <begin position="72"/>
        <end position="88"/>
    </location>
</feature>
<dbReference type="KEGG" id="ccro:CMC5_000920"/>
<feature type="region of interest" description="Disordered" evidence="1">
    <location>
        <begin position="111"/>
        <end position="155"/>
    </location>
</feature>
<feature type="compositionally biased region" description="Low complexity" evidence="1">
    <location>
        <begin position="119"/>
        <end position="143"/>
    </location>
</feature>
<dbReference type="Gene3D" id="1.10.287.110">
    <property type="entry name" value="DnaJ domain"/>
    <property type="match status" value="1"/>
</dbReference>
<dbReference type="InterPro" id="IPR001623">
    <property type="entry name" value="DnaJ_domain"/>
</dbReference>
<name>A0A0K1E522_CHOCO</name>
<dbReference type="SUPFAM" id="SSF46565">
    <property type="entry name" value="Chaperone J-domain"/>
    <property type="match status" value="1"/>
</dbReference>
<dbReference type="PROSITE" id="PS50076">
    <property type="entry name" value="DNAJ_2"/>
    <property type="match status" value="1"/>
</dbReference>
<feature type="region of interest" description="Disordered" evidence="1">
    <location>
        <begin position="69"/>
        <end position="91"/>
    </location>
</feature>
<dbReference type="OrthoDB" id="5524449at2"/>
<evidence type="ECO:0000313" key="3">
    <source>
        <dbReference type="EMBL" id="AKT35980.1"/>
    </source>
</evidence>
<feature type="compositionally biased region" description="Basic and acidic residues" evidence="1">
    <location>
        <begin position="145"/>
        <end position="155"/>
    </location>
</feature>
<evidence type="ECO:0000259" key="2">
    <source>
        <dbReference type="PROSITE" id="PS50076"/>
    </source>
</evidence>
<dbReference type="InterPro" id="IPR036869">
    <property type="entry name" value="J_dom_sf"/>
</dbReference>
<dbReference type="CDD" id="cd06257">
    <property type="entry name" value="DnaJ"/>
    <property type="match status" value="1"/>
</dbReference>